<comment type="caution">
    <text evidence="3">The sequence shown here is derived from an EMBL/GenBank/DDBJ whole genome shotgun (WGS) entry which is preliminary data.</text>
</comment>
<evidence type="ECO:0000313" key="4">
    <source>
        <dbReference type="Proteomes" id="UP000004508"/>
    </source>
</evidence>
<keyword evidence="2" id="KW-0472">Membrane</keyword>
<dbReference type="Proteomes" id="UP000004508">
    <property type="component" value="Unassembled WGS sequence"/>
</dbReference>
<feature type="region of interest" description="Disordered" evidence="1">
    <location>
        <begin position="54"/>
        <end position="86"/>
    </location>
</feature>
<feature type="compositionally biased region" description="Basic and acidic residues" evidence="1">
    <location>
        <begin position="67"/>
        <end position="86"/>
    </location>
</feature>
<dbReference type="STRING" id="485913.Krac_9061"/>
<gene>
    <name evidence="3" type="ORF">Krac_9061</name>
</gene>
<feature type="transmembrane region" description="Helical" evidence="2">
    <location>
        <begin position="29"/>
        <end position="48"/>
    </location>
</feature>
<evidence type="ECO:0000256" key="1">
    <source>
        <dbReference type="SAM" id="MobiDB-lite"/>
    </source>
</evidence>
<organism evidence="3 4">
    <name type="scientific">Ktedonobacter racemifer DSM 44963</name>
    <dbReference type="NCBI Taxonomy" id="485913"/>
    <lineage>
        <taxon>Bacteria</taxon>
        <taxon>Bacillati</taxon>
        <taxon>Chloroflexota</taxon>
        <taxon>Ktedonobacteria</taxon>
        <taxon>Ktedonobacterales</taxon>
        <taxon>Ktedonobacteraceae</taxon>
        <taxon>Ktedonobacter</taxon>
    </lineage>
</organism>
<proteinExistence type="predicted"/>
<sequence>MGLTIAGLFRPVAYLMFPYATAPFKPVTLLDWAGILGMSLCLLIYAILSSDLTKGNSVNSGKRRNQGKRESVSELHMHKARSGLEL</sequence>
<keyword evidence="2" id="KW-1133">Transmembrane helix</keyword>
<keyword evidence="2" id="KW-0812">Transmembrane</keyword>
<evidence type="ECO:0000313" key="3">
    <source>
        <dbReference type="EMBL" id="EFH87715.1"/>
    </source>
</evidence>
<keyword evidence="4" id="KW-1185">Reference proteome</keyword>
<dbReference type="InParanoid" id="D6TQP8"/>
<protein>
    <submittedName>
        <fullName evidence="3">Uncharacterized protein</fullName>
    </submittedName>
</protein>
<name>D6TQP8_KTERA</name>
<dbReference type="AlphaFoldDB" id="D6TQP8"/>
<reference evidence="3 4" key="1">
    <citation type="journal article" date="2011" name="Stand. Genomic Sci.">
        <title>Non-contiguous finished genome sequence and contextual data of the filamentous soil bacterium Ktedonobacter racemifer type strain (SOSP1-21).</title>
        <authorList>
            <person name="Chang Y.J."/>
            <person name="Land M."/>
            <person name="Hauser L."/>
            <person name="Chertkov O."/>
            <person name="Del Rio T.G."/>
            <person name="Nolan M."/>
            <person name="Copeland A."/>
            <person name="Tice H."/>
            <person name="Cheng J.F."/>
            <person name="Lucas S."/>
            <person name="Han C."/>
            <person name="Goodwin L."/>
            <person name="Pitluck S."/>
            <person name="Ivanova N."/>
            <person name="Ovchinikova G."/>
            <person name="Pati A."/>
            <person name="Chen A."/>
            <person name="Palaniappan K."/>
            <person name="Mavromatis K."/>
            <person name="Liolios K."/>
            <person name="Brettin T."/>
            <person name="Fiebig A."/>
            <person name="Rohde M."/>
            <person name="Abt B."/>
            <person name="Goker M."/>
            <person name="Detter J.C."/>
            <person name="Woyke T."/>
            <person name="Bristow J."/>
            <person name="Eisen J.A."/>
            <person name="Markowitz V."/>
            <person name="Hugenholtz P."/>
            <person name="Kyrpides N.C."/>
            <person name="Klenk H.P."/>
            <person name="Lapidus A."/>
        </authorList>
    </citation>
    <scope>NUCLEOTIDE SEQUENCE [LARGE SCALE GENOMIC DNA]</scope>
    <source>
        <strain evidence="4">DSM 44963</strain>
    </source>
</reference>
<dbReference type="RefSeq" id="WP_007913107.1">
    <property type="nucleotide sequence ID" value="NZ_ADVG01000002.1"/>
</dbReference>
<accession>D6TQP8</accession>
<evidence type="ECO:0000256" key="2">
    <source>
        <dbReference type="SAM" id="Phobius"/>
    </source>
</evidence>
<dbReference type="EMBL" id="ADVG01000002">
    <property type="protein sequence ID" value="EFH87715.1"/>
    <property type="molecule type" value="Genomic_DNA"/>
</dbReference>